<keyword evidence="8" id="KW-0472">Membrane</keyword>
<keyword evidence="13" id="KW-1185">Reference proteome</keyword>
<evidence type="ECO:0000256" key="3">
    <source>
        <dbReference type="ARBA" id="ARBA00011049"/>
    </source>
</evidence>
<keyword evidence="5" id="KW-1003">Cell membrane</keyword>
<comment type="similarity">
    <text evidence="3">Belongs to the FliM family.</text>
</comment>
<proteinExistence type="inferred from homology"/>
<gene>
    <name evidence="12" type="ordered locus">A2cp1_2588</name>
</gene>
<keyword evidence="9" id="KW-0975">Bacterial flagellum</keyword>
<dbReference type="GO" id="GO:0003774">
    <property type="term" value="F:cytoskeletal motor activity"/>
    <property type="evidence" value="ECO:0007669"/>
    <property type="project" value="InterPro"/>
</dbReference>
<evidence type="ECO:0000259" key="11">
    <source>
        <dbReference type="Pfam" id="PF01052"/>
    </source>
</evidence>
<dbReference type="GO" id="GO:0009425">
    <property type="term" value="C:bacterial-type flagellum basal body"/>
    <property type="evidence" value="ECO:0007669"/>
    <property type="project" value="UniProtKB-SubCell"/>
</dbReference>
<keyword evidence="12" id="KW-0969">Cilium</keyword>
<evidence type="ECO:0000256" key="8">
    <source>
        <dbReference type="ARBA" id="ARBA00023136"/>
    </source>
</evidence>
<dbReference type="GO" id="GO:0050918">
    <property type="term" value="P:positive chemotaxis"/>
    <property type="evidence" value="ECO:0007669"/>
    <property type="project" value="TreeGrafter"/>
</dbReference>
<dbReference type="CDD" id="cd17908">
    <property type="entry name" value="FliM"/>
    <property type="match status" value="1"/>
</dbReference>
<dbReference type="AlphaFoldDB" id="B8JD76"/>
<accession>B8JD76</accession>
<evidence type="ECO:0000256" key="10">
    <source>
        <dbReference type="ARBA" id="ARBA00025044"/>
    </source>
</evidence>
<protein>
    <recommendedName>
        <fullName evidence="4">Flagellar motor switch protein FliM</fullName>
    </recommendedName>
</protein>
<dbReference type="Gene3D" id="2.30.330.10">
    <property type="entry name" value="SpoA-like"/>
    <property type="match status" value="1"/>
</dbReference>
<evidence type="ECO:0000256" key="9">
    <source>
        <dbReference type="ARBA" id="ARBA00023143"/>
    </source>
</evidence>
<dbReference type="Proteomes" id="UP000007089">
    <property type="component" value="Chromosome"/>
</dbReference>
<dbReference type="GO" id="GO:0071978">
    <property type="term" value="P:bacterial-type flagellum-dependent swarming motility"/>
    <property type="evidence" value="ECO:0007669"/>
    <property type="project" value="TreeGrafter"/>
</dbReference>
<dbReference type="PANTHER" id="PTHR30034">
    <property type="entry name" value="FLAGELLAR MOTOR SWITCH PROTEIN FLIM"/>
    <property type="match status" value="1"/>
</dbReference>
<evidence type="ECO:0000313" key="13">
    <source>
        <dbReference type="Proteomes" id="UP000007089"/>
    </source>
</evidence>
<comment type="function">
    <text evidence="10">FliM is one of three proteins (FliG, FliN, FliM) that forms the rotor-mounted switch complex (C ring), located at the base of the basal body. This complex interacts with the CheY and CheZ chemotaxis proteins, in addition to contacting components of the motor that determine the direction of flagellar rotation.</text>
</comment>
<dbReference type="GO" id="GO:0005886">
    <property type="term" value="C:plasma membrane"/>
    <property type="evidence" value="ECO:0007669"/>
    <property type="project" value="UniProtKB-SubCell"/>
</dbReference>
<evidence type="ECO:0000256" key="6">
    <source>
        <dbReference type="ARBA" id="ARBA00022500"/>
    </source>
</evidence>
<keyword evidence="12" id="KW-0966">Cell projection</keyword>
<dbReference type="InterPro" id="IPR036429">
    <property type="entry name" value="SpoA-like_sf"/>
</dbReference>
<evidence type="ECO:0000256" key="1">
    <source>
        <dbReference type="ARBA" id="ARBA00004117"/>
    </source>
</evidence>
<dbReference type="InterPro" id="IPR001543">
    <property type="entry name" value="FliN-like_C"/>
</dbReference>
<organism evidence="12 13">
    <name type="scientific">Anaeromyxobacter dehalogenans (strain ATCC BAA-258 / DSM 21875 / 2CP-1)</name>
    <dbReference type="NCBI Taxonomy" id="455488"/>
    <lineage>
        <taxon>Bacteria</taxon>
        <taxon>Pseudomonadati</taxon>
        <taxon>Myxococcota</taxon>
        <taxon>Myxococcia</taxon>
        <taxon>Myxococcales</taxon>
        <taxon>Cystobacterineae</taxon>
        <taxon>Anaeromyxobacteraceae</taxon>
        <taxon>Anaeromyxobacter</taxon>
    </lineage>
</organism>
<name>B8JD76_ANAD2</name>
<comment type="subcellular location">
    <subcellularLocation>
        <location evidence="1">Bacterial flagellum basal body</location>
    </subcellularLocation>
    <subcellularLocation>
        <location evidence="2">Cell membrane</location>
        <topology evidence="2">Peripheral membrane protein</topology>
    </subcellularLocation>
</comment>
<dbReference type="InterPro" id="IPR028976">
    <property type="entry name" value="CheC-like_sf"/>
</dbReference>
<keyword evidence="6" id="KW-0145">Chemotaxis</keyword>
<feature type="domain" description="Flagellar motor switch protein FliN-like C-terminal" evidence="11">
    <location>
        <begin position="256"/>
        <end position="325"/>
    </location>
</feature>
<dbReference type="KEGG" id="acp:A2cp1_2588"/>
<dbReference type="Pfam" id="PF02154">
    <property type="entry name" value="FliM"/>
    <property type="match status" value="1"/>
</dbReference>
<evidence type="ECO:0000256" key="7">
    <source>
        <dbReference type="ARBA" id="ARBA00022779"/>
    </source>
</evidence>
<dbReference type="HOGENOM" id="CLU_052646_1_2_7"/>
<dbReference type="SUPFAM" id="SSF101801">
    <property type="entry name" value="Surface presentation of antigens (SPOA)"/>
    <property type="match status" value="1"/>
</dbReference>
<keyword evidence="7" id="KW-0283">Flagellar rotation</keyword>
<dbReference type="EMBL" id="CP001359">
    <property type="protein sequence ID" value="ACL65925.1"/>
    <property type="molecule type" value="Genomic_DNA"/>
</dbReference>
<evidence type="ECO:0000256" key="5">
    <source>
        <dbReference type="ARBA" id="ARBA00022475"/>
    </source>
</evidence>
<dbReference type="PANTHER" id="PTHR30034:SF6">
    <property type="entry name" value="YOP PROTEINS TRANSLOCATION PROTEIN Q"/>
    <property type="match status" value="1"/>
</dbReference>
<sequence length="338" mass="36017">MSPPVPAVLTSDEIKALMGAIQDGRLATEGAPSSRAQVAPYDLTSQDRIIRGQMPTLDAINEQVASMLGIGLAGRTRQALRITSAPATLLKFADLAPLLAPPASVCILGLGASYGFALAVLEAGLAEALLAAALGDRRVRQPEEGGDTRRELTSVEQLVLRRLLRLLAEAMTQAWAPVLPFEPEVLRLEPDPRMASIASPTDVGIVSGFELKGGIEGRLHLVIPYAAVESAKQKLSSPRRLSQRADERFADALAREVEQVPVEIRGLYGRARIPFARLLELAEGEVLLLDTDEGRPVPVVVQGREKLLGTPTVSGGSLALVVDQPLRPPALTPATLLR</sequence>
<dbReference type="InterPro" id="IPR001689">
    <property type="entry name" value="Flag_FliM"/>
</dbReference>
<keyword evidence="12" id="KW-0282">Flagellum</keyword>
<dbReference type="Gene3D" id="3.40.1550.10">
    <property type="entry name" value="CheC-like"/>
    <property type="match status" value="1"/>
</dbReference>
<evidence type="ECO:0000256" key="2">
    <source>
        <dbReference type="ARBA" id="ARBA00004202"/>
    </source>
</evidence>
<evidence type="ECO:0000256" key="4">
    <source>
        <dbReference type="ARBA" id="ARBA00021898"/>
    </source>
</evidence>
<evidence type="ECO:0000313" key="12">
    <source>
        <dbReference type="EMBL" id="ACL65925.1"/>
    </source>
</evidence>
<reference evidence="12" key="1">
    <citation type="submission" date="2009-01" db="EMBL/GenBank/DDBJ databases">
        <title>Complete sequence of Anaeromyxobacter dehalogenans 2CP-1.</title>
        <authorList>
            <consortium name="US DOE Joint Genome Institute"/>
            <person name="Lucas S."/>
            <person name="Copeland A."/>
            <person name="Lapidus A."/>
            <person name="Glavina del Rio T."/>
            <person name="Dalin E."/>
            <person name="Tice H."/>
            <person name="Bruce D."/>
            <person name="Goodwin L."/>
            <person name="Pitluck S."/>
            <person name="Saunders E."/>
            <person name="Brettin T."/>
            <person name="Detter J.C."/>
            <person name="Han C."/>
            <person name="Larimer F."/>
            <person name="Land M."/>
            <person name="Hauser L."/>
            <person name="Kyrpides N."/>
            <person name="Ovchinnikova G."/>
            <person name="Beliaev A.S."/>
            <person name="Richardson P."/>
        </authorList>
    </citation>
    <scope>NUCLEOTIDE SEQUENCE</scope>
    <source>
        <strain evidence="12">2CP-1</strain>
    </source>
</reference>
<dbReference type="Pfam" id="PF01052">
    <property type="entry name" value="FliMN_C"/>
    <property type="match status" value="1"/>
</dbReference>